<dbReference type="InterPro" id="IPR000873">
    <property type="entry name" value="AMP-dep_synth/lig_dom"/>
</dbReference>
<organism evidence="3 4">
    <name type="scientific">Ideonella paludis</name>
    <dbReference type="NCBI Taxonomy" id="1233411"/>
    <lineage>
        <taxon>Bacteria</taxon>
        <taxon>Pseudomonadati</taxon>
        <taxon>Pseudomonadota</taxon>
        <taxon>Betaproteobacteria</taxon>
        <taxon>Burkholderiales</taxon>
        <taxon>Sphaerotilaceae</taxon>
        <taxon>Ideonella</taxon>
    </lineage>
</organism>
<dbReference type="EMBL" id="JAGQDG010000004">
    <property type="protein sequence ID" value="MBQ0936047.1"/>
    <property type="molecule type" value="Genomic_DNA"/>
</dbReference>
<keyword evidence="4" id="KW-1185">Reference proteome</keyword>
<dbReference type="InterPro" id="IPR042099">
    <property type="entry name" value="ANL_N_sf"/>
</dbReference>
<dbReference type="Proteomes" id="UP000672097">
    <property type="component" value="Unassembled WGS sequence"/>
</dbReference>
<dbReference type="NCBIfam" id="TIGR01733">
    <property type="entry name" value="AA-adenyl-dom"/>
    <property type="match status" value="1"/>
</dbReference>
<dbReference type="InterPro" id="IPR010071">
    <property type="entry name" value="AA_adenyl_dom"/>
</dbReference>
<dbReference type="SUPFAM" id="SSF56801">
    <property type="entry name" value="Acetyl-CoA synthetase-like"/>
    <property type="match status" value="1"/>
</dbReference>
<comment type="caution">
    <text evidence="3">The sequence shown here is derived from an EMBL/GenBank/DDBJ whole genome shotgun (WGS) entry which is preliminary data.</text>
</comment>
<proteinExistence type="predicted"/>
<dbReference type="Pfam" id="PF00501">
    <property type="entry name" value="AMP-binding"/>
    <property type="match status" value="1"/>
</dbReference>
<dbReference type="Gene3D" id="3.40.50.12780">
    <property type="entry name" value="N-terminal domain of ligase-like"/>
    <property type="match status" value="1"/>
</dbReference>
<dbReference type="InterPro" id="IPR045851">
    <property type="entry name" value="AMP-bd_C_sf"/>
</dbReference>
<reference evidence="3 4" key="1">
    <citation type="submission" date="2021-04" db="EMBL/GenBank/DDBJ databases">
        <title>The genome sequence of type strain Ideonella paludis KCTC 32238.</title>
        <authorList>
            <person name="Liu Y."/>
        </authorList>
    </citation>
    <scope>NUCLEOTIDE SEQUENCE [LARGE SCALE GENOMIC DNA]</scope>
    <source>
        <strain evidence="3 4">KCTC 32238</strain>
    </source>
</reference>
<accession>A0ABS5DY15</accession>
<dbReference type="Gene3D" id="3.30.300.30">
    <property type="match status" value="1"/>
</dbReference>
<name>A0ABS5DY15_9BURK</name>
<evidence type="ECO:0000313" key="4">
    <source>
        <dbReference type="Proteomes" id="UP000672097"/>
    </source>
</evidence>
<protein>
    <submittedName>
        <fullName evidence="3">Amino acid adenylation domain-containing protein</fullName>
    </submittedName>
</protein>
<evidence type="ECO:0000256" key="1">
    <source>
        <dbReference type="SAM" id="MobiDB-lite"/>
    </source>
</evidence>
<feature type="region of interest" description="Disordered" evidence="1">
    <location>
        <begin position="30"/>
        <end position="54"/>
    </location>
</feature>
<evidence type="ECO:0000259" key="2">
    <source>
        <dbReference type="Pfam" id="PF00501"/>
    </source>
</evidence>
<sequence>MAQPALNPSYPLASSLTLNPAALGLQPGLERWTAPPANQPLMRAPQPLTPPPSPLQEAIARTDSRFVSFGWGPQQRLPFECVHHAIEAQAQQQPDAWAVEHQGQAWTYGQLNAYAEYLARRLEAQGVVRGDRVGVFLQRGFPMVVSILAILKVGAAYVPQDAGVVPAPMLRQVMDSAGIQVVLSTASFIPGLPLARDDVAIDVQSLCSTTPPPAHPSRLRKPYVAGSDLCFVLYTSGTTGKPNGVMVTHRNVCNIIHTAPGNLGMAPGQRVGQVLNIGFDMAAWEILGCLSHGATLVIRGKDFAETAATVNVLIATPSILAKLDPAACPHIQAVALAGEPCPRPLAEAWAARCAFHNGCGPTEVTIVNTLAQFKPGDEVLSIGTPTPNNTVYVLNEDMQPCAIGEVGEMWAGGDCVSAGYIGNPGLTAERYRPDPFLGGGRMMFRTRDLCRWTEQGQLEHFGRVDDQVKVRGFRVELDAVSTVLERSPGCRRAVTLKANSRDLVAFVTPATVDVADAQDQVRRSLPYYCVPALVIAIDELPMTERGKVDKRLLLAQAQPLLDAHNASLGETA</sequence>
<dbReference type="PANTHER" id="PTHR45527">
    <property type="entry name" value="NONRIBOSOMAL PEPTIDE SYNTHETASE"/>
    <property type="match status" value="1"/>
</dbReference>
<dbReference type="PANTHER" id="PTHR45527:SF1">
    <property type="entry name" value="FATTY ACID SYNTHASE"/>
    <property type="match status" value="1"/>
</dbReference>
<dbReference type="RefSeq" id="WP_210809355.1">
    <property type="nucleotide sequence ID" value="NZ_JAGQDG010000004.1"/>
</dbReference>
<evidence type="ECO:0000313" key="3">
    <source>
        <dbReference type="EMBL" id="MBQ0936047.1"/>
    </source>
</evidence>
<feature type="domain" description="AMP-dependent synthetase/ligase" evidence="2">
    <location>
        <begin position="87"/>
        <end position="420"/>
    </location>
</feature>
<gene>
    <name evidence="3" type="ORF">KAK11_11975</name>
</gene>